<dbReference type="EMBL" id="MU853402">
    <property type="protein sequence ID" value="KAK4137969.1"/>
    <property type="molecule type" value="Genomic_DNA"/>
</dbReference>
<protein>
    <submittedName>
        <fullName evidence="1">Uncharacterized protein</fullName>
    </submittedName>
</protein>
<accession>A0AAN6US59</accession>
<dbReference type="Proteomes" id="UP001304895">
    <property type="component" value="Unassembled WGS sequence"/>
</dbReference>
<evidence type="ECO:0000313" key="1">
    <source>
        <dbReference type="EMBL" id="KAK4137969.1"/>
    </source>
</evidence>
<evidence type="ECO:0000313" key="2">
    <source>
        <dbReference type="Proteomes" id="UP001304895"/>
    </source>
</evidence>
<proteinExistence type="predicted"/>
<dbReference type="AlphaFoldDB" id="A0AAN6US59"/>
<gene>
    <name evidence="1" type="ORF">BT67DRAFT_127170</name>
</gene>
<organism evidence="1 2">
    <name type="scientific">Trichocladium antarcticum</name>
    <dbReference type="NCBI Taxonomy" id="1450529"/>
    <lineage>
        <taxon>Eukaryota</taxon>
        <taxon>Fungi</taxon>
        <taxon>Dikarya</taxon>
        <taxon>Ascomycota</taxon>
        <taxon>Pezizomycotina</taxon>
        <taxon>Sordariomycetes</taxon>
        <taxon>Sordariomycetidae</taxon>
        <taxon>Sordariales</taxon>
        <taxon>Chaetomiaceae</taxon>
        <taxon>Trichocladium</taxon>
    </lineage>
</organism>
<name>A0AAN6US59_9PEZI</name>
<sequence length="174" mass="18254">MKSTLGCGSFGMTLAPAGPGTASRPWIRGMMWVSSGGCSLACLPVSQPLASQRAPISSADWMPARSVDGDQSLANRDSVCAQPDARRDLFGRKHRDVRALRFGMPVSLSSRSGLISAAVGNDRSRSPNRLGHRYFDTISGPYHDIAVAARGSHSLAALADSGAAVRGGWLDSSP</sequence>
<reference evidence="1" key="1">
    <citation type="journal article" date="2023" name="Mol. Phylogenet. Evol.">
        <title>Genome-scale phylogeny and comparative genomics of the fungal order Sordariales.</title>
        <authorList>
            <person name="Hensen N."/>
            <person name="Bonometti L."/>
            <person name="Westerberg I."/>
            <person name="Brannstrom I.O."/>
            <person name="Guillou S."/>
            <person name="Cros-Aarteil S."/>
            <person name="Calhoun S."/>
            <person name="Haridas S."/>
            <person name="Kuo A."/>
            <person name="Mondo S."/>
            <person name="Pangilinan J."/>
            <person name="Riley R."/>
            <person name="LaButti K."/>
            <person name="Andreopoulos B."/>
            <person name="Lipzen A."/>
            <person name="Chen C."/>
            <person name="Yan M."/>
            <person name="Daum C."/>
            <person name="Ng V."/>
            <person name="Clum A."/>
            <person name="Steindorff A."/>
            <person name="Ohm R.A."/>
            <person name="Martin F."/>
            <person name="Silar P."/>
            <person name="Natvig D.O."/>
            <person name="Lalanne C."/>
            <person name="Gautier V."/>
            <person name="Ament-Velasquez S.L."/>
            <person name="Kruys A."/>
            <person name="Hutchinson M.I."/>
            <person name="Powell A.J."/>
            <person name="Barry K."/>
            <person name="Miller A.N."/>
            <person name="Grigoriev I.V."/>
            <person name="Debuchy R."/>
            <person name="Gladieux P."/>
            <person name="Hiltunen Thoren M."/>
            <person name="Johannesson H."/>
        </authorList>
    </citation>
    <scope>NUCLEOTIDE SEQUENCE</scope>
    <source>
        <strain evidence="1">CBS 123565</strain>
    </source>
</reference>
<comment type="caution">
    <text evidence="1">The sequence shown here is derived from an EMBL/GenBank/DDBJ whole genome shotgun (WGS) entry which is preliminary data.</text>
</comment>
<keyword evidence="2" id="KW-1185">Reference proteome</keyword>
<reference evidence="1" key="2">
    <citation type="submission" date="2023-05" db="EMBL/GenBank/DDBJ databases">
        <authorList>
            <consortium name="Lawrence Berkeley National Laboratory"/>
            <person name="Steindorff A."/>
            <person name="Hensen N."/>
            <person name="Bonometti L."/>
            <person name="Westerberg I."/>
            <person name="Brannstrom I.O."/>
            <person name="Guillou S."/>
            <person name="Cros-Aarteil S."/>
            <person name="Calhoun S."/>
            <person name="Haridas S."/>
            <person name="Kuo A."/>
            <person name="Mondo S."/>
            <person name="Pangilinan J."/>
            <person name="Riley R."/>
            <person name="Labutti K."/>
            <person name="Andreopoulos B."/>
            <person name="Lipzen A."/>
            <person name="Chen C."/>
            <person name="Yanf M."/>
            <person name="Daum C."/>
            <person name="Ng V."/>
            <person name="Clum A."/>
            <person name="Ohm R."/>
            <person name="Martin F."/>
            <person name="Silar P."/>
            <person name="Natvig D."/>
            <person name="Lalanne C."/>
            <person name="Gautier V."/>
            <person name="Ament-Velasquez S.L."/>
            <person name="Kruys A."/>
            <person name="Hutchinson M.I."/>
            <person name="Powell A.J."/>
            <person name="Barry K."/>
            <person name="Miller A.N."/>
            <person name="Grigoriev I.V."/>
            <person name="Debuchy R."/>
            <person name="Gladieux P."/>
            <person name="Thoren M.H."/>
            <person name="Johannesson H."/>
        </authorList>
    </citation>
    <scope>NUCLEOTIDE SEQUENCE</scope>
    <source>
        <strain evidence="1">CBS 123565</strain>
    </source>
</reference>